<dbReference type="Proteomes" id="UP000067689">
    <property type="component" value="Chromosome"/>
</dbReference>
<evidence type="ECO:0000256" key="1">
    <source>
        <dbReference type="ARBA" id="ARBA00012513"/>
    </source>
</evidence>
<dbReference type="PANTHER" id="PTHR43289:SF34">
    <property type="entry name" value="SERINE_THREONINE-PROTEIN KINASE YBDM-RELATED"/>
    <property type="match status" value="1"/>
</dbReference>
<dbReference type="InterPro" id="IPR005543">
    <property type="entry name" value="PASTA_dom"/>
</dbReference>
<comment type="catalytic activity">
    <reaction evidence="8">
        <text>L-seryl-[protein] + ATP = O-phospho-L-seryl-[protein] + ADP + H(+)</text>
        <dbReference type="Rhea" id="RHEA:17989"/>
        <dbReference type="Rhea" id="RHEA-COMP:9863"/>
        <dbReference type="Rhea" id="RHEA-COMP:11604"/>
        <dbReference type="ChEBI" id="CHEBI:15378"/>
        <dbReference type="ChEBI" id="CHEBI:29999"/>
        <dbReference type="ChEBI" id="CHEBI:30616"/>
        <dbReference type="ChEBI" id="CHEBI:83421"/>
        <dbReference type="ChEBI" id="CHEBI:456216"/>
        <dbReference type="EC" id="2.7.11.1"/>
    </reaction>
</comment>
<evidence type="ECO:0000313" key="14">
    <source>
        <dbReference type="Proteomes" id="UP000067689"/>
    </source>
</evidence>
<dbReference type="Gene3D" id="3.30.10.20">
    <property type="match status" value="4"/>
</dbReference>
<keyword evidence="14" id="KW-1185">Reference proteome</keyword>
<dbReference type="PATRIC" id="fig|2041.4.peg.2224"/>
<dbReference type="KEGG" id="aer:AERYTH_10630"/>
<dbReference type="InterPro" id="IPR011009">
    <property type="entry name" value="Kinase-like_dom_sf"/>
</dbReference>
<comment type="catalytic activity">
    <reaction evidence="7">
        <text>L-threonyl-[protein] + ATP = O-phospho-L-threonyl-[protein] + ADP + H(+)</text>
        <dbReference type="Rhea" id="RHEA:46608"/>
        <dbReference type="Rhea" id="RHEA-COMP:11060"/>
        <dbReference type="Rhea" id="RHEA-COMP:11605"/>
        <dbReference type="ChEBI" id="CHEBI:15378"/>
        <dbReference type="ChEBI" id="CHEBI:30013"/>
        <dbReference type="ChEBI" id="CHEBI:30616"/>
        <dbReference type="ChEBI" id="CHEBI:61977"/>
        <dbReference type="ChEBI" id="CHEBI:456216"/>
        <dbReference type="EC" id="2.7.11.1"/>
    </reaction>
</comment>
<dbReference type="PROSITE" id="PS51178">
    <property type="entry name" value="PASTA"/>
    <property type="match status" value="4"/>
</dbReference>
<dbReference type="SMART" id="SM00740">
    <property type="entry name" value="PASTA"/>
    <property type="match status" value="4"/>
</dbReference>
<name>A0A0U3KJY4_9ACTN</name>
<dbReference type="Pfam" id="PF00069">
    <property type="entry name" value="Pkinase"/>
    <property type="match status" value="1"/>
</dbReference>
<dbReference type="SUPFAM" id="SSF56112">
    <property type="entry name" value="Protein kinase-like (PK-like)"/>
    <property type="match status" value="1"/>
</dbReference>
<dbReference type="FunFam" id="3.30.200.20:FF:000035">
    <property type="entry name" value="Serine/threonine protein kinase Stk1"/>
    <property type="match status" value="1"/>
</dbReference>
<dbReference type="PROSITE" id="PS50011">
    <property type="entry name" value="PROTEIN_KINASE_DOM"/>
    <property type="match status" value="1"/>
</dbReference>
<evidence type="ECO:0000256" key="3">
    <source>
        <dbReference type="ARBA" id="ARBA00022679"/>
    </source>
</evidence>
<evidence type="ECO:0000256" key="6">
    <source>
        <dbReference type="ARBA" id="ARBA00022840"/>
    </source>
</evidence>
<evidence type="ECO:0000256" key="7">
    <source>
        <dbReference type="ARBA" id="ARBA00047899"/>
    </source>
</evidence>
<keyword evidence="5" id="KW-0418">Kinase</keyword>
<keyword evidence="4" id="KW-0547">Nucleotide-binding</keyword>
<keyword evidence="3" id="KW-0808">Transferase</keyword>
<dbReference type="InterPro" id="IPR000719">
    <property type="entry name" value="Prot_kinase_dom"/>
</dbReference>
<organism evidence="13 14">
    <name type="scientific">Aeromicrobium erythreum</name>
    <dbReference type="NCBI Taxonomy" id="2041"/>
    <lineage>
        <taxon>Bacteria</taxon>
        <taxon>Bacillati</taxon>
        <taxon>Actinomycetota</taxon>
        <taxon>Actinomycetes</taxon>
        <taxon>Propionibacteriales</taxon>
        <taxon>Nocardioidaceae</taxon>
        <taxon>Aeromicrobium</taxon>
    </lineage>
</organism>
<keyword evidence="10" id="KW-1133">Transmembrane helix</keyword>
<evidence type="ECO:0000259" key="12">
    <source>
        <dbReference type="PROSITE" id="PS51178"/>
    </source>
</evidence>
<feature type="domain" description="Protein kinase" evidence="11">
    <location>
        <begin position="18"/>
        <end position="276"/>
    </location>
</feature>
<evidence type="ECO:0000259" key="11">
    <source>
        <dbReference type="PROSITE" id="PS50011"/>
    </source>
</evidence>
<keyword evidence="10" id="KW-0812">Transmembrane</keyword>
<dbReference type="SMART" id="SM00220">
    <property type="entry name" value="S_TKc"/>
    <property type="match status" value="1"/>
</dbReference>
<dbReference type="GO" id="GO:0004674">
    <property type="term" value="F:protein serine/threonine kinase activity"/>
    <property type="evidence" value="ECO:0007669"/>
    <property type="project" value="UniProtKB-KW"/>
</dbReference>
<dbReference type="Gene3D" id="3.30.200.20">
    <property type="entry name" value="Phosphorylase Kinase, domain 1"/>
    <property type="match status" value="1"/>
</dbReference>
<feature type="compositionally biased region" description="Basic and acidic residues" evidence="9">
    <location>
        <begin position="305"/>
        <end position="317"/>
    </location>
</feature>
<dbReference type="GO" id="GO:0005524">
    <property type="term" value="F:ATP binding"/>
    <property type="evidence" value="ECO:0007669"/>
    <property type="project" value="UniProtKB-KW"/>
</dbReference>
<evidence type="ECO:0000256" key="8">
    <source>
        <dbReference type="ARBA" id="ARBA00048679"/>
    </source>
</evidence>
<evidence type="ECO:0000256" key="2">
    <source>
        <dbReference type="ARBA" id="ARBA00022527"/>
    </source>
</evidence>
<accession>A0A0U3KJY4</accession>
<dbReference type="CDD" id="cd06577">
    <property type="entry name" value="PASTA_pknB"/>
    <property type="match status" value="4"/>
</dbReference>
<keyword evidence="6" id="KW-0067">ATP-binding</keyword>
<sequence length="679" mass="73267">MTVTRDDALVGRVLDGRYRVAERIARGGMASVFLGHDERLDRPVAVKVMHAGLGDDEEFSQRFEREARAAAKLNHRGVVAVFDQGRDGDITYLVMEYVPGRTLRDVMREEAPMRPLRALRLLADVLTALSAAHRAHLVHRDVKPENVLITPDGEVKVADFGLARAVSAATTATGGTLIGTVSYLAPEIVVNEGADARSDVYACGALLYEMLTGVKPHTGESPIQVAYKHVHEDVAPPSLLRPELPPYVDALVARATVRDRTQRSQDAGVLLRQVRLVERALVEGLADDPDLTADLLPRTTAPDDEPTRPVVLEHEYPDGALSGPMSPSAASALDDDGGETVLVDRETGEVVARAEPTMRWSSDTWSRTPAAAAAPPPQEPPTRTRDDRARRRGRLLLVATLLAALVAAGAGYWLGFGRYEAVPQLVGQAEAQAAEEAKDAGFELDVTRRAFSETAPLGTVISTDPAVGDRLLPGQKITAVVSKGKERYAVPDLSGRTLDDARAALERRNLQAGDVTERYDETVPQGQVVAVSGVKVGQQVRRGTVVDLVVSRGREPIQVPDQTGRTRQEARAALEEASFAVTVRESFSDDVPKDRVISQTPRDGTLFRGDTVTIEVSKGPESVDVPDVLGRPRDEAVKALEEAGFEVDVRNRIPGSDRVVFQDPGSGKAKVGSTVVIYV</sequence>
<feature type="domain" description="PASTA" evidence="12">
    <location>
        <begin position="418"/>
        <end position="483"/>
    </location>
</feature>
<protein>
    <recommendedName>
        <fullName evidence="1">non-specific serine/threonine protein kinase</fullName>
        <ecNumber evidence="1">2.7.11.1</ecNumber>
    </recommendedName>
</protein>
<feature type="domain" description="PASTA" evidence="12">
    <location>
        <begin position="484"/>
        <end position="552"/>
    </location>
</feature>
<evidence type="ECO:0000256" key="9">
    <source>
        <dbReference type="SAM" id="MobiDB-lite"/>
    </source>
</evidence>
<dbReference type="AlphaFoldDB" id="A0A0U3KJY4"/>
<dbReference type="EMBL" id="CP011502">
    <property type="protein sequence ID" value="ALX05123.1"/>
    <property type="molecule type" value="Genomic_DNA"/>
</dbReference>
<proteinExistence type="predicted"/>
<evidence type="ECO:0000256" key="4">
    <source>
        <dbReference type="ARBA" id="ARBA00022741"/>
    </source>
</evidence>
<dbReference type="CDD" id="cd14014">
    <property type="entry name" value="STKc_PknB_like"/>
    <property type="match status" value="1"/>
</dbReference>
<dbReference type="Gene3D" id="1.10.510.10">
    <property type="entry name" value="Transferase(Phosphotransferase) domain 1"/>
    <property type="match status" value="1"/>
</dbReference>
<dbReference type="FunFam" id="1.10.510.10:FF:000021">
    <property type="entry name" value="Serine/threonine protein kinase"/>
    <property type="match status" value="1"/>
</dbReference>
<evidence type="ECO:0000256" key="5">
    <source>
        <dbReference type="ARBA" id="ARBA00022777"/>
    </source>
</evidence>
<dbReference type="PROSITE" id="PS00108">
    <property type="entry name" value="PROTEIN_KINASE_ST"/>
    <property type="match status" value="1"/>
</dbReference>
<feature type="transmembrane region" description="Helical" evidence="10">
    <location>
        <begin position="395"/>
        <end position="415"/>
    </location>
</feature>
<dbReference type="EC" id="2.7.11.1" evidence="1"/>
<dbReference type="InterPro" id="IPR008271">
    <property type="entry name" value="Ser/Thr_kinase_AS"/>
</dbReference>
<keyword evidence="10" id="KW-0472">Membrane</keyword>
<dbReference type="NCBIfam" id="NF033483">
    <property type="entry name" value="PknB_PASTA_kin"/>
    <property type="match status" value="1"/>
</dbReference>
<evidence type="ECO:0000256" key="10">
    <source>
        <dbReference type="SAM" id="Phobius"/>
    </source>
</evidence>
<reference evidence="13 14" key="1">
    <citation type="journal article" date="1991" name="Int. J. Syst. Bacteriol.">
        <title>Description of the erythromycin-producing bacterium Arthrobacter sp. strain NRRL B-3381 as Aeromicrobium erythreum gen. nov., sp. nov.</title>
        <authorList>
            <person name="Miller E.S."/>
            <person name="Woese C.R."/>
            <person name="Brenner S."/>
        </authorList>
    </citation>
    <scope>NUCLEOTIDE SEQUENCE [LARGE SCALE GENOMIC DNA]</scope>
    <source>
        <strain evidence="13 14">AR18</strain>
    </source>
</reference>
<feature type="domain" description="PASTA" evidence="12">
    <location>
        <begin position="619"/>
        <end position="679"/>
    </location>
</feature>
<dbReference type="PANTHER" id="PTHR43289">
    <property type="entry name" value="MITOGEN-ACTIVATED PROTEIN KINASE KINASE KINASE 20-RELATED"/>
    <property type="match status" value="1"/>
</dbReference>
<dbReference type="RefSeq" id="WP_067858316.1">
    <property type="nucleotide sequence ID" value="NZ_CP011502.1"/>
</dbReference>
<evidence type="ECO:0000313" key="13">
    <source>
        <dbReference type="EMBL" id="ALX05123.1"/>
    </source>
</evidence>
<gene>
    <name evidence="13" type="ORF">AERYTH_10630</name>
</gene>
<dbReference type="STRING" id="2041.AERYTH_10630"/>
<feature type="region of interest" description="Disordered" evidence="9">
    <location>
        <begin position="290"/>
        <end position="388"/>
    </location>
</feature>
<dbReference type="GO" id="GO:0045717">
    <property type="term" value="P:negative regulation of fatty acid biosynthetic process"/>
    <property type="evidence" value="ECO:0007669"/>
    <property type="project" value="UniProtKB-ARBA"/>
</dbReference>
<keyword evidence="2" id="KW-0723">Serine/threonine-protein kinase</keyword>
<dbReference type="Pfam" id="PF03793">
    <property type="entry name" value="PASTA"/>
    <property type="match status" value="4"/>
</dbReference>
<feature type="domain" description="PASTA" evidence="12">
    <location>
        <begin position="553"/>
        <end position="618"/>
    </location>
</feature>